<dbReference type="AlphaFoldDB" id="A0A926D2Y1"/>
<proteinExistence type="predicted"/>
<evidence type="ECO:0000313" key="3">
    <source>
        <dbReference type="Proteomes" id="UP000623172"/>
    </source>
</evidence>
<evidence type="ECO:0000313" key="2">
    <source>
        <dbReference type="EMBL" id="MBC8530308.1"/>
    </source>
</evidence>
<accession>A0A926D2Y1</accession>
<sequence>MVQLSKIKGRPVMMLDGSEAGTITMPLLDKNGALTHLVLAPERWYEPPRVVSLAHLAGLERELVLATHPARYLYEDPGASSAAKAETQVLEKKAYSDEGRYLGEVCDLLFENDGALAELILDSGIRLRRRNILALGPIHVIVHTGEAAPHPVFDSLKGEREKKADPAPPRPEPAPAESRETPDPSGADVIRQQNEFLIGKALEKAVDEAGLSLPEGTVIEQRHIDEAREKGLIVKLIMSAGE</sequence>
<dbReference type="EMBL" id="JACRSR010000001">
    <property type="protein sequence ID" value="MBC8530308.1"/>
    <property type="molecule type" value="Genomic_DNA"/>
</dbReference>
<dbReference type="Proteomes" id="UP000623172">
    <property type="component" value="Unassembled WGS sequence"/>
</dbReference>
<comment type="caution">
    <text evidence="2">The sequence shown here is derived from an EMBL/GenBank/DDBJ whole genome shotgun (WGS) entry which is preliminary data.</text>
</comment>
<name>A0A926D2Y1_9FIRM</name>
<keyword evidence="3" id="KW-1185">Reference proteome</keyword>
<organism evidence="2 3">
    <name type="scientific">Gehongia tenuis</name>
    <dbReference type="NCBI Taxonomy" id="2763655"/>
    <lineage>
        <taxon>Bacteria</taxon>
        <taxon>Bacillati</taxon>
        <taxon>Bacillota</taxon>
        <taxon>Clostridia</taxon>
        <taxon>Christensenellales</taxon>
        <taxon>Christensenellaceae</taxon>
        <taxon>Gehongia</taxon>
    </lineage>
</organism>
<dbReference type="RefSeq" id="WP_249314204.1">
    <property type="nucleotide sequence ID" value="NZ_JACRSR010000001.1"/>
</dbReference>
<feature type="region of interest" description="Disordered" evidence="1">
    <location>
        <begin position="159"/>
        <end position="187"/>
    </location>
</feature>
<evidence type="ECO:0008006" key="4">
    <source>
        <dbReference type="Google" id="ProtNLM"/>
    </source>
</evidence>
<gene>
    <name evidence="2" type="ORF">H8696_00410</name>
</gene>
<protein>
    <recommendedName>
        <fullName evidence="4">PRC-barrel domain-containing protein</fullName>
    </recommendedName>
</protein>
<reference evidence="2" key="1">
    <citation type="submission" date="2020-08" db="EMBL/GenBank/DDBJ databases">
        <title>Genome public.</title>
        <authorList>
            <person name="Liu C."/>
            <person name="Sun Q."/>
        </authorList>
    </citation>
    <scope>NUCLEOTIDE SEQUENCE</scope>
    <source>
        <strain evidence="2">NSJ-53</strain>
    </source>
</reference>
<evidence type="ECO:0000256" key="1">
    <source>
        <dbReference type="SAM" id="MobiDB-lite"/>
    </source>
</evidence>